<evidence type="ECO:0000313" key="3">
    <source>
        <dbReference type="EMBL" id="KAF4312504.1"/>
    </source>
</evidence>
<sequence>MASPNEPPTGSVHPLASMLSYEHFLVITLHSSSSSASVSADFLTWLGQCCVSLCHEIHAAIPYLRLFQHPSILAPAGRHLSQTLRCVVGVARQQEPDSQPQQYGDEGLERDEDDATRSTRLTCGLQAFLKQLRLHPRFLETSGLWLNARYVTRADLGDPESFVEFTSAKASNEDIAPDQQHESPLPVTALSAIGAALRIAPEPNSPPAIVPHSTLQPRAQDSVPSAAGVSRSKAKLRPVADVLDRLRWDESLGGTAAYVVGYRDRFDGVLELSLDRWVAESTAEEWIPLHRVSYVKRRHDGTLVWWREGRIDLIFGSGSGTCADSNAQG</sequence>
<organism evidence="3 4">
    <name type="scientific">Botryosphaeria dothidea</name>
    <dbReference type="NCBI Taxonomy" id="55169"/>
    <lineage>
        <taxon>Eukaryota</taxon>
        <taxon>Fungi</taxon>
        <taxon>Dikarya</taxon>
        <taxon>Ascomycota</taxon>
        <taxon>Pezizomycotina</taxon>
        <taxon>Dothideomycetes</taxon>
        <taxon>Dothideomycetes incertae sedis</taxon>
        <taxon>Botryosphaeriales</taxon>
        <taxon>Botryosphaeriaceae</taxon>
        <taxon>Botryosphaeria</taxon>
    </lineage>
</organism>
<feature type="region of interest" description="Disordered" evidence="1">
    <location>
        <begin position="93"/>
        <end position="115"/>
    </location>
</feature>
<evidence type="ECO:0000256" key="1">
    <source>
        <dbReference type="SAM" id="MobiDB-lite"/>
    </source>
</evidence>
<dbReference type="EMBL" id="WWBZ02000002">
    <property type="protein sequence ID" value="KAF4312504.1"/>
    <property type="molecule type" value="Genomic_DNA"/>
</dbReference>
<dbReference type="InterPro" id="IPR040459">
    <property type="entry name" value="MJ1316"/>
</dbReference>
<dbReference type="Proteomes" id="UP000572817">
    <property type="component" value="Unassembled WGS sequence"/>
</dbReference>
<gene>
    <name evidence="3" type="ORF">GTA08_BOTSDO11636</name>
</gene>
<feature type="domain" description="MJ1316 RNA cyclic group end recognition" evidence="2">
    <location>
        <begin position="236"/>
        <end position="307"/>
    </location>
</feature>
<keyword evidence="4" id="KW-1185">Reference proteome</keyword>
<evidence type="ECO:0000313" key="4">
    <source>
        <dbReference type="Proteomes" id="UP000572817"/>
    </source>
</evidence>
<dbReference type="OrthoDB" id="10263155at2759"/>
<accession>A0A8H4N612</accession>
<evidence type="ECO:0000259" key="2">
    <source>
        <dbReference type="Pfam" id="PF04457"/>
    </source>
</evidence>
<dbReference type="Pfam" id="PF04457">
    <property type="entry name" value="MJ1316"/>
    <property type="match status" value="1"/>
</dbReference>
<dbReference type="AlphaFoldDB" id="A0A8H4N612"/>
<protein>
    <recommendedName>
        <fullName evidence="2">MJ1316 RNA cyclic group end recognition domain-containing protein</fullName>
    </recommendedName>
</protein>
<reference evidence="3" key="1">
    <citation type="submission" date="2020-04" db="EMBL/GenBank/DDBJ databases">
        <title>Genome Assembly and Annotation of Botryosphaeria dothidea sdau 11-99, a Latent Pathogen of Apple Fruit Ring Rot in China.</title>
        <authorList>
            <person name="Yu C."/>
            <person name="Diao Y."/>
            <person name="Lu Q."/>
            <person name="Zhao J."/>
            <person name="Cui S."/>
            <person name="Peng C."/>
            <person name="He B."/>
            <person name="Liu H."/>
        </authorList>
    </citation>
    <scope>NUCLEOTIDE SEQUENCE [LARGE SCALE GENOMIC DNA]</scope>
    <source>
        <strain evidence="3">Sdau11-99</strain>
    </source>
</reference>
<proteinExistence type="predicted"/>
<comment type="caution">
    <text evidence="3">The sequence shown here is derived from an EMBL/GenBank/DDBJ whole genome shotgun (WGS) entry which is preliminary data.</text>
</comment>
<name>A0A8H4N612_9PEZI</name>